<dbReference type="InterPro" id="IPR000157">
    <property type="entry name" value="TIR_dom"/>
</dbReference>
<dbReference type="PANTHER" id="PTHR11017:SF479">
    <property type="entry name" value="DISEASE RESISTANCE PROTEIN (TIR-NBS-LRR CLASS) FAMILY"/>
    <property type="match status" value="1"/>
</dbReference>
<accession>A0ABU6YEE6</accession>
<keyword evidence="3" id="KW-1185">Reference proteome</keyword>
<dbReference type="SUPFAM" id="SSF52540">
    <property type="entry name" value="P-loop containing nucleoside triphosphate hydrolases"/>
    <property type="match status" value="1"/>
</dbReference>
<evidence type="ECO:0000259" key="1">
    <source>
        <dbReference type="PROSITE" id="PS50104"/>
    </source>
</evidence>
<dbReference type="Proteomes" id="UP001341840">
    <property type="component" value="Unassembled WGS sequence"/>
</dbReference>
<dbReference type="SUPFAM" id="SSF52200">
    <property type="entry name" value="Toll/Interleukin receptor TIR domain"/>
    <property type="match status" value="1"/>
</dbReference>
<evidence type="ECO:0000313" key="2">
    <source>
        <dbReference type="EMBL" id="MED6207168.1"/>
    </source>
</evidence>
<name>A0ABU6YEE6_9FABA</name>
<dbReference type="PANTHER" id="PTHR11017">
    <property type="entry name" value="LEUCINE-RICH REPEAT-CONTAINING PROTEIN"/>
    <property type="match status" value="1"/>
</dbReference>
<organism evidence="2 3">
    <name type="scientific">Stylosanthes scabra</name>
    <dbReference type="NCBI Taxonomy" id="79078"/>
    <lineage>
        <taxon>Eukaryota</taxon>
        <taxon>Viridiplantae</taxon>
        <taxon>Streptophyta</taxon>
        <taxon>Embryophyta</taxon>
        <taxon>Tracheophyta</taxon>
        <taxon>Spermatophyta</taxon>
        <taxon>Magnoliopsida</taxon>
        <taxon>eudicotyledons</taxon>
        <taxon>Gunneridae</taxon>
        <taxon>Pentapetalae</taxon>
        <taxon>rosids</taxon>
        <taxon>fabids</taxon>
        <taxon>Fabales</taxon>
        <taxon>Fabaceae</taxon>
        <taxon>Papilionoideae</taxon>
        <taxon>50 kb inversion clade</taxon>
        <taxon>dalbergioids sensu lato</taxon>
        <taxon>Dalbergieae</taxon>
        <taxon>Pterocarpus clade</taxon>
        <taxon>Stylosanthes</taxon>
    </lineage>
</organism>
<dbReference type="PROSITE" id="PS50104">
    <property type="entry name" value="TIR"/>
    <property type="match status" value="1"/>
</dbReference>
<reference evidence="2 3" key="1">
    <citation type="journal article" date="2023" name="Plants (Basel)">
        <title>Bridging the Gap: Combining Genomics and Transcriptomics Approaches to Understand Stylosanthes scabra, an Orphan Legume from the Brazilian Caatinga.</title>
        <authorList>
            <person name="Ferreira-Neto J.R.C."/>
            <person name="da Silva M.D."/>
            <person name="Binneck E."/>
            <person name="de Melo N.F."/>
            <person name="da Silva R.H."/>
            <person name="de Melo A.L.T.M."/>
            <person name="Pandolfi V."/>
            <person name="Bustamante F.O."/>
            <person name="Brasileiro-Vidal A.C."/>
            <person name="Benko-Iseppon A.M."/>
        </authorList>
    </citation>
    <scope>NUCLEOTIDE SEQUENCE [LARGE SCALE GENOMIC DNA]</scope>
    <source>
        <tissue evidence="2">Leaves</tissue>
    </source>
</reference>
<dbReference type="InterPro" id="IPR042197">
    <property type="entry name" value="Apaf_helical"/>
</dbReference>
<dbReference type="Gene3D" id="3.40.50.10140">
    <property type="entry name" value="Toll/interleukin-1 receptor homology (TIR) domain"/>
    <property type="match status" value="1"/>
</dbReference>
<dbReference type="Pfam" id="PF00931">
    <property type="entry name" value="NB-ARC"/>
    <property type="match status" value="1"/>
</dbReference>
<dbReference type="InterPro" id="IPR002182">
    <property type="entry name" value="NB-ARC"/>
</dbReference>
<dbReference type="InterPro" id="IPR035897">
    <property type="entry name" value="Toll_tir_struct_dom_sf"/>
</dbReference>
<dbReference type="InterPro" id="IPR027417">
    <property type="entry name" value="P-loop_NTPase"/>
</dbReference>
<feature type="domain" description="TIR" evidence="1">
    <location>
        <begin position="1"/>
        <end position="145"/>
    </location>
</feature>
<dbReference type="Pfam" id="PF01582">
    <property type="entry name" value="TIR"/>
    <property type="match status" value="1"/>
</dbReference>
<dbReference type="SMART" id="SM00255">
    <property type="entry name" value="TIR"/>
    <property type="match status" value="1"/>
</dbReference>
<dbReference type="PRINTS" id="PR00364">
    <property type="entry name" value="DISEASERSIST"/>
</dbReference>
<dbReference type="Gene3D" id="3.40.50.300">
    <property type="entry name" value="P-loop containing nucleotide triphosphate hydrolases"/>
    <property type="match status" value="1"/>
</dbReference>
<comment type="caution">
    <text evidence="2">The sequence shown here is derived from an EMBL/GenBank/DDBJ whole genome shotgun (WGS) entry which is preliminary data.</text>
</comment>
<evidence type="ECO:0000313" key="3">
    <source>
        <dbReference type="Proteomes" id="UP001341840"/>
    </source>
</evidence>
<proteinExistence type="predicted"/>
<dbReference type="InterPro" id="IPR044974">
    <property type="entry name" value="Disease_R_plants"/>
</dbReference>
<gene>
    <name evidence="2" type="ORF">PIB30_033362</name>
</gene>
<sequence>MLSKQIDFFVDDKNVHHGDQISPTLVQAIGESFISLVIFSEHYASSKWCMEELVKITECMKQYKRIVMPVFYHVEPYQVRHQKGTFAEAFDDHKRKYKVKKTELQKWRSVLKEIANISGNHYPSPKYENESELIEEIVKEISEKLPDTFSNASQGLIGIDENFKFLQPLMAIESDEEVRIVGIWGMGGIGKTTIAKTLFAKYASRYQGCCFLHNVREELQKCSQHSLYEKLMSELLEGEYHLVNGSAQARLANFKRRISRKKVLIVLDDVDSLDMLDYLTREQINLGAGSRVIVTTRNEQILIAARVHHRYKVQELSFQSSLELFCIKAFNKSYPENGYEKLSEMAVHYADGVPLALKVLGSFLCSRNAEARESALKKLKTYPDPSIFNVLKLSYDGLDEAERNIFLDIAFFFKGEYKDGVIRFLDSCDFFAGIGIDTLERKA</sequence>
<dbReference type="Gene3D" id="1.10.8.430">
    <property type="entry name" value="Helical domain of apoptotic protease-activating factors"/>
    <property type="match status" value="1"/>
</dbReference>
<dbReference type="EMBL" id="JASCZI010241806">
    <property type="protein sequence ID" value="MED6207168.1"/>
    <property type="molecule type" value="Genomic_DNA"/>
</dbReference>
<protein>
    <recommendedName>
        <fullName evidence="1">TIR domain-containing protein</fullName>
    </recommendedName>
</protein>